<accession>A0AC35TSY2</accession>
<reference evidence="2" key="1">
    <citation type="submission" date="2016-11" db="UniProtKB">
        <authorList>
            <consortium name="WormBaseParasite"/>
        </authorList>
    </citation>
    <scope>IDENTIFICATION</scope>
    <source>
        <strain evidence="2">KR3021</strain>
    </source>
</reference>
<evidence type="ECO:0000313" key="2">
    <source>
        <dbReference type="WBParaSite" id="RSKR_0000393933.1"/>
    </source>
</evidence>
<evidence type="ECO:0000313" key="1">
    <source>
        <dbReference type="Proteomes" id="UP000095286"/>
    </source>
</evidence>
<dbReference type="Proteomes" id="UP000095286">
    <property type="component" value="Unplaced"/>
</dbReference>
<organism evidence="1 2">
    <name type="scientific">Rhabditophanes sp. KR3021</name>
    <dbReference type="NCBI Taxonomy" id="114890"/>
    <lineage>
        <taxon>Eukaryota</taxon>
        <taxon>Metazoa</taxon>
        <taxon>Ecdysozoa</taxon>
        <taxon>Nematoda</taxon>
        <taxon>Chromadorea</taxon>
        <taxon>Rhabditida</taxon>
        <taxon>Tylenchina</taxon>
        <taxon>Panagrolaimomorpha</taxon>
        <taxon>Strongyloidoidea</taxon>
        <taxon>Alloionematidae</taxon>
        <taxon>Rhabditophanes</taxon>
    </lineage>
</organism>
<dbReference type="WBParaSite" id="RSKR_0000393933.1">
    <property type="protein sequence ID" value="RSKR_0000393933.1"/>
    <property type="gene ID" value="RSKR_0000393933"/>
</dbReference>
<protein>
    <submittedName>
        <fullName evidence="2">Transposase</fullName>
    </submittedName>
</protein>
<sequence>MSGTPRLLVSTSTLRNGKMLFGVGNRSVTDSYDAKAIGVVNRRIHRILSALVLTSPSSLDESTIWL</sequence>
<name>A0AC35TSY2_9BILA</name>
<proteinExistence type="predicted"/>